<name>A0A5K8A2D9_9BACT</name>
<dbReference type="KEGG" id="dov:DSCO28_71240"/>
<dbReference type="Gene3D" id="3.40.50.300">
    <property type="entry name" value="P-loop containing nucleotide triphosphate hydrolases"/>
    <property type="match status" value="1"/>
</dbReference>
<protein>
    <recommendedName>
        <fullName evidence="2">ORC1/DEAH AAA+ ATPase domain-containing protein</fullName>
    </recommendedName>
</protein>
<evidence type="ECO:0000313" key="3">
    <source>
        <dbReference type="EMBL" id="BBO86558.1"/>
    </source>
</evidence>
<dbReference type="Proteomes" id="UP000425960">
    <property type="component" value="Chromosome"/>
</dbReference>
<dbReference type="PANTHER" id="PTHR35894">
    <property type="entry name" value="GENERAL SECRETION PATHWAY PROTEIN A-RELATED"/>
    <property type="match status" value="1"/>
</dbReference>
<sequence length="244" mass="28095">MNPSSYFVFDDFARALENLENAFRNENDRYLMLTGETGVGKTWLCRQLNTVLDRCRHRVLYFSHARHLSATALVRVLATWMRLPTRRSHSETLQGLISALGEQPHQLLIWFDEAHELADETLLEAKALAESNLDDSCPVRILLIGMPLLRDKVQAIAPLWRRIVVREELTGLTFDELPPFIEYHFGPENLQRICQQGMHILFERARGIPGLVVPMLKKILAESKPDGPIDPFTLDDILQRWELT</sequence>
<feature type="domain" description="ORC1/DEAH AAA+ ATPase" evidence="2">
    <location>
        <begin position="27"/>
        <end position="152"/>
    </location>
</feature>
<accession>A0A5K8A2D9</accession>
<dbReference type="AlphaFoldDB" id="A0A5K8A2D9"/>
<dbReference type="PANTHER" id="PTHR35894:SF1">
    <property type="entry name" value="PHOSPHORIBULOKINASE _ URIDINE KINASE FAMILY"/>
    <property type="match status" value="1"/>
</dbReference>
<evidence type="ECO:0000256" key="1">
    <source>
        <dbReference type="SAM" id="Coils"/>
    </source>
</evidence>
<organism evidence="3 4">
    <name type="scientific">Desulfosarcina ovata subsp. sediminis</name>
    <dbReference type="NCBI Taxonomy" id="885957"/>
    <lineage>
        <taxon>Bacteria</taxon>
        <taxon>Pseudomonadati</taxon>
        <taxon>Thermodesulfobacteriota</taxon>
        <taxon>Desulfobacteria</taxon>
        <taxon>Desulfobacterales</taxon>
        <taxon>Desulfosarcinaceae</taxon>
        <taxon>Desulfosarcina</taxon>
    </lineage>
</organism>
<keyword evidence="1" id="KW-0175">Coiled coil</keyword>
<dbReference type="InterPro" id="IPR027417">
    <property type="entry name" value="P-loop_NTPase"/>
</dbReference>
<dbReference type="InterPro" id="IPR049945">
    <property type="entry name" value="AAA_22"/>
</dbReference>
<dbReference type="InterPro" id="IPR052026">
    <property type="entry name" value="ExeA_AAA_ATPase_DNA-bind"/>
</dbReference>
<dbReference type="RefSeq" id="WP_155310208.1">
    <property type="nucleotide sequence ID" value="NZ_AP021876.1"/>
</dbReference>
<gene>
    <name evidence="3" type="ORF">DSCO28_71240</name>
</gene>
<dbReference type="PROSITE" id="PS00675">
    <property type="entry name" value="SIGMA54_INTERACT_1"/>
    <property type="match status" value="1"/>
</dbReference>
<dbReference type="SUPFAM" id="SSF52540">
    <property type="entry name" value="P-loop containing nucleoside triphosphate hydrolases"/>
    <property type="match status" value="1"/>
</dbReference>
<dbReference type="GO" id="GO:0016887">
    <property type="term" value="F:ATP hydrolysis activity"/>
    <property type="evidence" value="ECO:0007669"/>
    <property type="project" value="InterPro"/>
</dbReference>
<reference evidence="3 4" key="1">
    <citation type="submission" date="2019-11" db="EMBL/GenBank/DDBJ databases">
        <title>Comparative genomics of hydrocarbon-degrading Desulfosarcina strains.</title>
        <authorList>
            <person name="Watanabe M."/>
            <person name="Kojima H."/>
            <person name="Fukui M."/>
        </authorList>
    </citation>
    <scope>NUCLEOTIDE SEQUENCE [LARGE SCALE GENOMIC DNA]</scope>
    <source>
        <strain evidence="3 4">28bB2T</strain>
    </source>
</reference>
<proteinExistence type="predicted"/>
<feature type="coiled-coil region" evidence="1">
    <location>
        <begin position="9"/>
        <end position="36"/>
    </location>
</feature>
<dbReference type="EMBL" id="AP021876">
    <property type="protein sequence ID" value="BBO86558.1"/>
    <property type="molecule type" value="Genomic_DNA"/>
</dbReference>
<dbReference type="InterPro" id="IPR025662">
    <property type="entry name" value="Sigma_54_int_dom_ATP-bd_1"/>
</dbReference>
<evidence type="ECO:0000259" key="2">
    <source>
        <dbReference type="Pfam" id="PF13401"/>
    </source>
</evidence>
<dbReference type="Pfam" id="PF13401">
    <property type="entry name" value="AAA_22"/>
    <property type="match status" value="1"/>
</dbReference>
<evidence type="ECO:0000313" key="4">
    <source>
        <dbReference type="Proteomes" id="UP000425960"/>
    </source>
</evidence>